<keyword evidence="2" id="KW-1185">Reference proteome</keyword>
<name>A0A5J4NNI1_9TREM</name>
<reference evidence="1 2" key="1">
    <citation type="journal article" date="2019" name="Gigascience">
        <title>Whole-genome sequence of the oriental lung fluke Paragonimus westermani.</title>
        <authorList>
            <person name="Oey H."/>
            <person name="Zakrzewski M."/>
            <person name="Narain K."/>
            <person name="Devi K.R."/>
            <person name="Agatsuma T."/>
            <person name="Nawaratna S."/>
            <person name="Gobert G.N."/>
            <person name="Jones M.K."/>
            <person name="Ragan M.A."/>
            <person name="McManus D.P."/>
            <person name="Krause L."/>
        </authorList>
    </citation>
    <scope>NUCLEOTIDE SEQUENCE [LARGE SCALE GENOMIC DNA]</scope>
    <source>
        <strain evidence="1 2">IND2009</strain>
    </source>
</reference>
<dbReference type="Proteomes" id="UP000324629">
    <property type="component" value="Unassembled WGS sequence"/>
</dbReference>
<dbReference type="AlphaFoldDB" id="A0A5J4NNI1"/>
<proteinExistence type="predicted"/>
<protein>
    <submittedName>
        <fullName evidence="1">Uncharacterized protein</fullName>
    </submittedName>
</protein>
<comment type="caution">
    <text evidence="1">The sequence shown here is derived from an EMBL/GenBank/DDBJ whole genome shotgun (WGS) entry which is preliminary data.</text>
</comment>
<sequence length="613" mass="70835">MLTSHSVSDHFFQTVLSSLDKSVLTDREEEVREILCSEDVRTLLNENLAEFVHWLCQWILRRHKRASDSVLSVLTDFLNVLPLRFDVDECLLLLTAQLDLSRSNIASGYLLKPLSLCVIQSGFARFARVNPIFNNLSESIASIFDVDSAPCENEDLHWYLECVLSFYETILSEYTFNQFKSHQDEFLSQHLLFLLARPFFVIECENNTRTLLCRMFKLLRLSEPGLFTQFLKFFRCLDDERSVNIRTSIPLCLLGPAWLRILSYVFLEATPEDLQNIWPLVFSKDHFINLAHGLLITVLDIENRLKFTEAEQTVTVNCTALKPLSCAMYTRVQIYGVKLLQKLSSFCGRPIYSSWWIESRVLYLSLLKKLATQPISGENMPEIICTAIRVFDHFISDSTYSSQYGLFLRFLDPKQLNEHHGWRGHLITLCKDYVHNVWLQCMQTSVDTVLLQEKAHGETSVLLPVEKHLFSRLCELIFVYPLTASSDGMVDQSSWLLAALNMALYILLRCHALRADKKADKLCRNLLDGLLRICGADSRFNQRFVQPLERDLTSEIDRYETRAHALSSTLGTECDHVEKKRLMNEYDVQQSALLRLRLLASTLERVNQTLRDL</sequence>
<evidence type="ECO:0000313" key="1">
    <source>
        <dbReference type="EMBL" id="KAA3677165.1"/>
    </source>
</evidence>
<accession>A0A5J4NNI1</accession>
<organism evidence="1 2">
    <name type="scientific">Paragonimus westermani</name>
    <dbReference type="NCBI Taxonomy" id="34504"/>
    <lineage>
        <taxon>Eukaryota</taxon>
        <taxon>Metazoa</taxon>
        <taxon>Spiralia</taxon>
        <taxon>Lophotrochozoa</taxon>
        <taxon>Platyhelminthes</taxon>
        <taxon>Trematoda</taxon>
        <taxon>Digenea</taxon>
        <taxon>Plagiorchiida</taxon>
        <taxon>Troglotremata</taxon>
        <taxon>Troglotrematidae</taxon>
        <taxon>Paragonimus</taxon>
    </lineage>
</organism>
<gene>
    <name evidence="1" type="ORF">DEA37_0014918</name>
</gene>
<evidence type="ECO:0000313" key="2">
    <source>
        <dbReference type="Proteomes" id="UP000324629"/>
    </source>
</evidence>
<dbReference type="EMBL" id="QNGE01001631">
    <property type="protein sequence ID" value="KAA3677165.1"/>
    <property type="molecule type" value="Genomic_DNA"/>
</dbReference>